<sequence>MSSDETRLTSIVVSPTTKKDNPTDSNVHSSHFLELILCLDAILQKPLLIPPALPVPSPPLSYVYPTVARSVTSERYHLGKQHKDHNHHNRKLPKRNIR</sequence>
<name>A0ABD2BIP5_VESMC</name>
<accession>A0ABD2BIP5</accession>
<proteinExistence type="predicted"/>
<dbReference type="AlphaFoldDB" id="A0ABD2BIP5"/>
<reference evidence="2 3" key="1">
    <citation type="journal article" date="2024" name="Ann. Entomol. Soc. Am.">
        <title>Genomic analyses of the southern and eastern yellowjacket wasps (Hymenoptera: Vespidae) reveal evolutionary signatures of social life.</title>
        <authorList>
            <person name="Catto M.A."/>
            <person name="Caine P.B."/>
            <person name="Orr S.E."/>
            <person name="Hunt B.G."/>
            <person name="Goodisman M.A.D."/>
        </authorList>
    </citation>
    <scope>NUCLEOTIDE SEQUENCE [LARGE SCALE GENOMIC DNA]</scope>
    <source>
        <strain evidence="2">232</strain>
        <tissue evidence="2">Head and thorax</tissue>
    </source>
</reference>
<comment type="caution">
    <text evidence="2">The sequence shown here is derived from an EMBL/GenBank/DDBJ whole genome shotgun (WGS) entry which is preliminary data.</text>
</comment>
<evidence type="ECO:0000256" key="1">
    <source>
        <dbReference type="SAM" id="MobiDB-lite"/>
    </source>
</evidence>
<feature type="region of interest" description="Disordered" evidence="1">
    <location>
        <begin position="76"/>
        <end position="98"/>
    </location>
</feature>
<keyword evidence="3" id="KW-1185">Reference proteome</keyword>
<dbReference type="Proteomes" id="UP001607303">
    <property type="component" value="Unassembled WGS sequence"/>
</dbReference>
<evidence type="ECO:0000313" key="3">
    <source>
        <dbReference type="Proteomes" id="UP001607303"/>
    </source>
</evidence>
<feature type="compositionally biased region" description="Basic residues" evidence="1">
    <location>
        <begin position="78"/>
        <end position="98"/>
    </location>
</feature>
<protein>
    <submittedName>
        <fullName evidence="2">Uncharacterized protein</fullName>
    </submittedName>
</protein>
<feature type="region of interest" description="Disordered" evidence="1">
    <location>
        <begin position="1"/>
        <end position="27"/>
    </location>
</feature>
<gene>
    <name evidence="2" type="ORF">V1477_014761</name>
</gene>
<dbReference type="EMBL" id="JAYRBN010000075">
    <property type="protein sequence ID" value="KAL2732520.1"/>
    <property type="molecule type" value="Genomic_DNA"/>
</dbReference>
<organism evidence="2 3">
    <name type="scientific">Vespula maculifrons</name>
    <name type="common">Eastern yellow jacket</name>
    <name type="synonym">Wasp</name>
    <dbReference type="NCBI Taxonomy" id="7453"/>
    <lineage>
        <taxon>Eukaryota</taxon>
        <taxon>Metazoa</taxon>
        <taxon>Ecdysozoa</taxon>
        <taxon>Arthropoda</taxon>
        <taxon>Hexapoda</taxon>
        <taxon>Insecta</taxon>
        <taxon>Pterygota</taxon>
        <taxon>Neoptera</taxon>
        <taxon>Endopterygota</taxon>
        <taxon>Hymenoptera</taxon>
        <taxon>Apocrita</taxon>
        <taxon>Aculeata</taxon>
        <taxon>Vespoidea</taxon>
        <taxon>Vespidae</taxon>
        <taxon>Vespinae</taxon>
        <taxon>Vespula</taxon>
    </lineage>
</organism>
<evidence type="ECO:0000313" key="2">
    <source>
        <dbReference type="EMBL" id="KAL2732520.1"/>
    </source>
</evidence>